<protein>
    <recommendedName>
        <fullName evidence="3">PAS domain-containing protein</fullName>
    </recommendedName>
</protein>
<dbReference type="OrthoDB" id="8478628at2"/>
<evidence type="ECO:0000313" key="1">
    <source>
        <dbReference type="EMBL" id="SPF76345.1"/>
    </source>
</evidence>
<evidence type="ECO:0000313" key="2">
    <source>
        <dbReference type="Proteomes" id="UP000244911"/>
    </source>
</evidence>
<name>A0A2R8AJY7_9RHOB</name>
<dbReference type="RefSeq" id="WP_108856358.1">
    <property type="nucleotide sequence ID" value="NZ_OMOI01000001.1"/>
</dbReference>
<accession>A0A2R8AJY7</accession>
<sequence>MRIEYLRNKNVVSLLSARQTKTYPSITQVEAYWDGLRNGRLCPTRQEVDPRGIAGALHEAFILEKIAPGLARIRLAGQHLNDVMDMEVRGMPISVFFQSDARKELHRAIEALFDMPAQITLSLTTEPGAFRKPTDAQMVLLPLCDEDGQITRVLGALQVDGEMKRGPHRFSIRSVETTAIVAKANASASIAKSQQAYDEGKGTLRPSHEALDQRLGTSPGLHMGHVYREPIPGGDHAFRSFAEAQRHFEQYKELDASDGRGTAERTYLKLVTSD</sequence>
<gene>
    <name evidence="1" type="ORF">ALP8811_01349</name>
</gene>
<evidence type="ECO:0008006" key="3">
    <source>
        <dbReference type="Google" id="ProtNLM"/>
    </source>
</evidence>
<organism evidence="1 2">
    <name type="scientific">Aliiroseovarius pelagivivens</name>
    <dbReference type="NCBI Taxonomy" id="1639690"/>
    <lineage>
        <taxon>Bacteria</taxon>
        <taxon>Pseudomonadati</taxon>
        <taxon>Pseudomonadota</taxon>
        <taxon>Alphaproteobacteria</taxon>
        <taxon>Rhodobacterales</taxon>
        <taxon>Paracoccaceae</taxon>
        <taxon>Aliiroseovarius</taxon>
    </lineage>
</organism>
<proteinExistence type="predicted"/>
<reference evidence="1 2" key="1">
    <citation type="submission" date="2018-03" db="EMBL/GenBank/DDBJ databases">
        <authorList>
            <person name="Keele B.F."/>
        </authorList>
    </citation>
    <scope>NUCLEOTIDE SEQUENCE [LARGE SCALE GENOMIC DNA]</scope>
    <source>
        <strain evidence="1 2">CECT 8811</strain>
    </source>
</reference>
<dbReference type="AlphaFoldDB" id="A0A2R8AJY7"/>
<dbReference type="Proteomes" id="UP000244911">
    <property type="component" value="Unassembled WGS sequence"/>
</dbReference>
<dbReference type="InterPro" id="IPR009922">
    <property type="entry name" value="DUF1457"/>
</dbReference>
<keyword evidence="2" id="KW-1185">Reference proteome</keyword>
<dbReference type="Pfam" id="PF07310">
    <property type="entry name" value="PAS_5"/>
    <property type="match status" value="1"/>
</dbReference>
<dbReference type="EMBL" id="OMOI01000001">
    <property type="protein sequence ID" value="SPF76345.1"/>
    <property type="molecule type" value="Genomic_DNA"/>
</dbReference>